<gene>
    <name evidence="1" type="ORF">DY940_02420</name>
</gene>
<reference evidence="1 2" key="1">
    <citation type="submission" date="2018-12" db="EMBL/GenBank/DDBJ databases">
        <title>Pseudomonas aeruginosa Diversity Panel.</title>
        <authorList>
            <person name="Snesrud E."/>
            <person name="Mcgann P."/>
        </authorList>
    </citation>
    <scope>NUCLEOTIDE SEQUENCE [LARGE SCALE GENOMIC DNA]</scope>
    <source>
        <strain evidence="1 2">MRSN6241</strain>
    </source>
</reference>
<name>A0ABD7KAH7_PSEAI</name>
<dbReference type="AlphaFoldDB" id="A0ABD7KAH7"/>
<evidence type="ECO:0000313" key="2">
    <source>
        <dbReference type="Proteomes" id="UP000276985"/>
    </source>
</evidence>
<evidence type="ECO:0000313" key="1">
    <source>
        <dbReference type="EMBL" id="RTS51675.1"/>
    </source>
</evidence>
<proteinExistence type="predicted"/>
<dbReference type="RefSeq" id="WP_003155873.1">
    <property type="nucleotide sequence ID" value="NZ_LFXS01000001.1"/>
</dbReference>
<organism evidence="1 2">
    <name type="scientific">Pseudomonas aeruginosa</name>
    <dbReference type="NCBI Taxonomy" id="287"/>
    <lineage>
        <taxon>Bacteria</taxon>
        <taxon>Pseudomonadati</taxon>
        <taxon>Pseudomonadota</taxon>
        <taxon>Gammaproteobacteria</taxon>
        <taxon>Pseudomonadales</taxon>
        <taxon>Pseudomonadaceae</taxon>
        <taxon>Pseudomonas</taxon>
    </lineage>
</organism>
<dbReference type="Proteomes" id="UP000276985">
    <property type="component" value="Unassembled WGS sequence"/>
</dbReference>
<accession>A0ABD7KAH7</accession>
<sequence length="109" mass="12287">MNRRGPIGSGQHFSNGFGTSSGLVVYYLVVAWDWAHEKRGIIQPLADDARAAWAVRVLGNQYPGRTYETVKKYAPEGVTIEQMEFFEAPVVEDLSKLEIAHNLGLDWYE</sequence>
<dbReference type="EMBL" id="RXTL01000005">
    <property type="protein sequence ID" value="RTS51675.1"/>
    <property type="molecule type" value="Genomic_DNA"/>
</dbReference>
<protein>
    <submittedName>
        <fullName evidence="1">Uncharacterized protein</fullName>
    </submittedName>
</protein>
<comment type="caution">
    <text evidence="1">The sequence shown here is derived from an EMBL/GenBank/DDBJ whole genome shotgun (WGS) entry which is preliminary data.</text>
</comment>